<organism evidence="3 4">
    <name type="scientific">Zancudomyces culisetae</name>
    <name type="common">Gut fungus</name>
    <name type="synonym">Smittium culisetae</name>
    <dbReference type="NCBI Taxonomy" id="1213189"/>
    <lineage>
        <taxon>Eukaryota</taxon>
        <taxon>Fungi</taxon>
        <taxon>Fungi incertae sedis</taxon>
        <taxon>Zoopagomycota</taxon>
        <taxon>Kickxellomycotina</taxon>
        <taxon>Harpellomycetes</taxon>
        <taxon>Harpellales</taxon>
        <taxon>Legeriomycetaceae</taxon>
        <taxon>Zancudomyces</taxon>
    </lineage>
</organism>
<dbReference type="AlphaFoldDB" id="A0A1R1PTH7"/>
<evidence type="ECO:0000313" key="4">
    <source>
        <dbReference type="Proteomes" id="UP000188320"/>
    </source>
</evidence>
<protein>
    <submittedName>
        <fullName evidence="3">Putative ankyrin repeat protein L63</fullName>
    </submittedName>
</protein>
<dbReference type="InterPro" id="IPR036770">
    <property type="entry name" value="Ankyrin_rpt-contain_sf"/>
</dbReference>
<gene>
    <name evidence="3" type="ORF">AX774_g2283</name>
</gene>
<reference evidence="4" key="1">
    <citation type="submission" date="2017-01" db="EMBL/GenBank/DDBJ databases">
        <authorList>
            <person name="Wang Y."/>
            <person name="White M."/>
            <person name="Kvist S."/>
            <person name="Moncalvo J.-M."/>
        </authorList>
    </citation>
    <scope>NUCLEOTIDE SEQUENCE [LARGE SCALE GENOMIC DNA]</scope>
    <source>
        <strain evidence="4">COL-18-3</strain>
    </source>
</reference>
<dbReference type="SUPFAM" id="SSF48403">
    <property type="entry name" value="Ankyrin repeat"/>
    <property type="match status" value="2"/>
</dbReference>
<dbReference type="InterPro" id="IPR002110">
    <property type="entry name" value="Ankyrin_rpt"/>
</dbReference>
<dbReference type="PANTHER" id="PTHR24198">
    <property type="entry name" value="ANKYRIN REPEAT AND PROTEIN KINASE DOMAIN-CONTAINING PROTEIN"/>
    <property type="match status" value="1"/>
</dbReference>
<dbReference type="Pfam" id="PF12796">
    <property type="entry name" value="Ank_2"/>
    <property type="match status" value="1"/>
</dbReference>
<evidence type="ECO:0000313" key="3">
    <source>
        <dbReference type="EMBL" id="OMH84192.1"/>
    </source>
</evidence>
<keyword evidence="1" id="KW-0677">Repeat</keyword>
<dbReference type="Gene3D" id="1.25.40.20">
    <property type="entry name" value="Ankyrin repeat-containing domain"/>
    <property type="match status" value="2"/>
</dbReference>
<name>A0A1R1PTH7_ZANCU</name>
<keyword evidence="4" id="KW-1185">Reference proteome</keyword>
<dbReference type="SMART" id="SM00248">
    <property type="entry name" value="ANK"/>
    <property type="match status" value="10"/>
</dbReference>
<proteinExistence type="predicted"/>
<dbReference type="EMBL" id="LSSK01000239">
    <property type="protein sequence ID" value="OMH84192.1"/>
    <property type="molecule type" value="Genomic_DNA"/>
</dbReference>
<evidence type="ECO:0000256" key="2">
    <source>
        <dbReference type="ARBA" id="ARBA00023043"/>
    </source>
</evidence>
<comment type="caution">
    <text evidence="3">The sequence shown here is derived from an EMBL/GenBank/DDBJ whole genome shotgun (WGS) entry which is preliminary data.</text>
</comment>
<evidence type="ECO:0000256" key="1">
    <source>
        <dbReference type="ARBA" id="ARBA00022737"/>
    </source>
</evidence>
<dbReference type="OrthoDB" id="194358at2759"/>
<sequence length="620" mass="70398">MDRNKLKFSKTILCLIEVNKCYNQDYAHRNAEFGDVSRRLDLYEDLMAIINPRRKKIIDACEFYLTNLTDSNGINKIVRDSYDLLVETIGYIIENNLESTLEDAGYGEADEFECRNDSVVLNDEHYECAKSELVNRNFEILKIIIEDGGDVNSYDSLILKTAYRAADIGWIDYFIGKGAKFKGRSDGFEEACKSDKVEVLEHWIKNGGVVPKNPQYQCINMACLLGNFNMVKLLVENGVDLGDPKTNGARIAFRLGFRRTLKYLLDNNAVVGNICRYQLERACLVDDIELVKMILEHYDRLGVLERKDKTNTKNEEAQDISCFDSGNTDLSEEYKITKTLLEKGKPIQNSDLLDVIRLVAIANSTESLELLLAYKFNFNDIYKILKISVQLGNLEAVKVFLRNDFNVNGDTVILKTALVSKKDKMAGLLLQHGAKVGRDIYCYQEYLNLDDIETLQLMLTCCPEIGGNSSLLQYAIEKNKIETVKLLLKDTITFEDSEYNYILWACEINDLEILKFLLAKGANIREGGESGVIEACKNNNLEMLKLLLERNPNLVLEKVYGLETAIELENMEMVNLLIKYGADTSEYIESILELADELDCDDLSESCECNAGGFKKVKRT</sequence>
<dbReference type="PANTHER" id="PTHR24198:SF165">
    <property type="entry name" value="ANKYRIN REPEAT-CONTAINING PROTEIN-RELATED"/>
    <property type="match status" value="1"/>
</dbReference>
<dbReference type="Proteomes" id="UP000188320">
    <property type="component" value="Unassembled WGS sequence"/>
</dbReference>
<keyword evidence="2" id="KW-0040">ANK repeat</keyword>
<accession>A0A1R1PTH7</accession>